<organism evidence="8 9">
    <name type="scientific">Candidatus Curtissbacteria bacterium RIFCSPLOWO2_01_FULL_42_26</name>
    <dbReference type="NCBI Taxonomy" id="1797729"/>
    <lineage>
        <taxon>Bacteria</taxon>
        <taxon>Candidatus Curtissiibacteriota</taxon>
    </lineage>
</organism>
<dbReference type="GO" id="GO:0032259">
    <property type="term" value="P:methylation"/>
    <property type="evidence" value="ECO:0007669"/>
    <property type="project" value="UniProtKB-KW"/>
</dbReference>
<dbReference type="PANTHER" id="PTHR42942">
    <property type="entry name" value="6-O-METHYLGUANINE DNA METHYLTRANSFERASE"/>
    <property type="match status" value="1"/>
</dbReference>
<proteinExistence type="predicted"/>
<keyword evidence="4" id="KW-0227">DNA damage</keyword>
<evidence type="ECO:0000256" key="6">
    <source>
        <dbReference type="ARBA" id="ARBA00049348"/>
    </source>
</evidence>
<dbReference type="EMBL" id="MFBS01000033">
    <property type="protein sequence ID" value="OGE08721.1"/>
    <property type="molecule type" value="Genomic_DNA"/>
</dbReference>
<comment type="catalytic activity">
    <reaction evidence="1">
        <text>a 4-O-methyl-thymidine in DNA + L-cysteinyl-[protein] = a thymidine in DNA + S-methyl-L-cysteinyl-[protein]</text>
        <dbReference type="Rhea" id="RHEA:53428"/>
        <dbReference type="Rhea" id="RHEA-COMP:10131"/>
        <dbReference type="Rhea" id="RHEA-COMP:10132"/>
        <dbReference type="Rhea" id="RHEA-COMP:13555"/>
        <dbReference type="Rhea" id="RHEA-COMP:13556"/>
        <dbReference type="ChEBI" id="CHEBI:29950"/>
        <dbReference type="ChEBI" id="CHEBI:82612"/>
        <dbReference type="ChEBI" id="CHEBI:137386"/>
        <dbReference type="ChEBI" id="CHEBI:137387"/>
        <dbReference type="EC" id="2.1.1.63"/>
    </reaction>
</comment>
<evidence type="ECO:0000259" key="7">
    <source>
        <dbReference type="Pfam" id="PF01035"/>
    </source>
</evidence>
<dbReference type="InterPro" id="IPR001497">
    <property type="entry name" value="MethylDNA_cys_MeTrfase_AS"/>
</dbReference>
<dbReference type="InterPro" id="IPR036388">
    <property type="entry name" value="WH-like_DNA-bd_sf"/>
</dbReference>
<accession>A0A1F5HX37</accession>
<reference evidence="8 9" key="1">
    <citation type="journal article" date="2016" name="Nat. Commun.">
        <title>Thousands of microbial genomes shed light on interconnected biogeochemical processes in an aquifer system.</title>
        <authorList>
            <person name="Anantharaman K."/>
            <person name="Brown C.T."/>
            <person name="Hug L.A."/>
            <person name="Sharon I."/>
            <person name="Castelle C.J."/>
            <person name="Probst A.J."/>
            <person name="Thomas B.C."/>
            <person name="Singh A."/>
            <person name="Wilkins M.J."/>
            <person name="Karaoz U."/>
            <person name="Brodie E.L."/>
            <person name="Williams K.H."/>
            <person name="Hubbard S.S."/>
            <person name="Banfield J.F."/>
        </authorList>
    </citation>
    <scope>NUCLEOTIDE SEQUENCE [LARGE SCALE GENOMIC DNA]</scope>
</reference>
<protein>
    <recommendedName>
        <fullName evidence="7">Methylated-DNA-[protein]-cysteine S-methyltransferase DNA binding domain-containing protein</fullName>
    </recommendedName>
</protein>
<dbReference type="CDD" id="cd06445">
    <property type="entry name" value="ATase"/>
    <property type="match status" value="1"/>
</dbReference>
<dbReference type="InterPro" id="IPR014048">
    <property type="entry name" value="MethylDNA_cys_MeTrfase_DNA-bd"/>
</dbReference>
<evidence type="ECO:0000256" key="5">
    <source>
        <dbReference type="ARBA" id="ARBA00023204"/>
    </source>
</evidence>
<comment type="catalytic activity">
    <reaction evidence="6">
        <text>a 6-O-methyl-2'-deoxyguanosine in DNA + L-cysteinyl-[protein] = S-methyl-L-cysteinyl-[protein] + a 2'-deoxyguanosine in DNA</text>
        <dbReference type="Rhea" id="RHEA:24000"/>
        <dbReference type="Rhea" id="RHEA-COMP:10131"/>
        <dbReference type="Rhea" id="RHEA-COMP:10132"/>
        <dbReference type="Rhea" id="RHEA-COMP:11367"/>
        <dbReference type="Rhea" id="RHEA-COMP:11368"/>
        <dbReference type="ChEBI" id="CHEBI:29950"/>
        <dbReference type="ChEBI" id="CHEBI:82612"/>
        <dbReference type="ChEBI" id="CHEBI:85445"/>
        <dbReference type="ChEBI" id="CHEBI:85448"/>
        <dbReference type="EC" id="2.1.1.63"/>
    </reaction>
</comment>
<keyword evidence="5" id="KW-0234">DNA repair</keyword>
<dbReference type="PANTHER" id="PTHR42942:SF1">
    <property type="entry name" value="ALKYLTRANSFERASE-LIKE PROTEIN 1"/>
    <property type="match status" value="1"/>
</dbReference>
<dbReference type="Proteomes" id="UP000179227">
    <property type="component" value="Unassembled WGS sequence"/>
</dbReference>
<sequence>MAFSKNQSSLKNRIYKIVKEIPMGKVATYGEIAEKLRVESEDWKVDSRIVGWMLHQNRDSRVPCHRVVDRNGRLAPNFAFSAKGGSAPGWDGWREQRRRLEVEGVKFTDEMHVDLATCLWHV</sequence>
<name>A0A1F5HX37_9BACT</name>
<dbReference type="SUPFAM" id="SSF46767">
    <property type="entry name" value="Methylated DNA-protein cysteine methyltransferase, C-terminal domain"/>
    <property type="match status" value="1"/>
</dbReference>
<evidence type="ECO:0000256" key="3">
    <source>
        <dbReference type="ARBA" id="ARBA00022679"/>
    </source>
</evidence>
<dbReference type="Pfam" id="PF01035">
    <property type="entry name" value="DNA_binding_1"/>
    <property type="match status" value="1"/>
</dbReference>
<evidence type="ECO:0000256" key="2">
    <source>
        <dbReference type="ARBA" id="ARBA00022603"/>
    </source>
</evidence>
<feature type="domain" description="Methylated-DNA-[protein]-cysteine S-methyltransferase DNA binding" evidence="7">
    <location>
        <begin position="11"/>
        <end position="105"/>
    </location>
</feature>
<keyword evidence="3" id="KW-0808">Transferase</keyword>
<dbReference type="InterPro" id="IPR052520">
    <property type="entry name" value="ATL_DNA_repair"/>
</dbReference>
<evidence type="ECO:0000256" key="4">
    <source>
        <dbReference type="ARBA" id="ARBA00022763"/>
    </source>
</evidence>
<comment type="caution">
    <text evidence="8">The sequence shown here is derived from an EMBL/GenBank/DDBJ whole genome shotgun (WGS) entry which is preliminary data.</text>
</comment>
<dbReference type="STRING" id="1797729.A3A60_04525"/>
<evidence type="ECO:0000313" key="9">
    <source>
        <dbReference type="Proteomes" id="UP000179227"/>
    </source>
</evidence>
<dbReference type="GO" id="GO:0003908">
    <property type="term" value="F:methylated-DNA-[protein]-cysteine S-methyltransferase activity"/>
    <property type="evidence" value="ECO:0007669"/>
    <property type="project" value="UniProtKB-EC"/>
</dbReference>
<evidence type="ECO:0000256" key="1">
    <source>
        <dbReference type="ARBA" id="ARBA00001286"/>
    </source>
</evidence>
<keyword evidence="2" id="KW-0489">Methyltransferase</keyword>
<dbReference type="Gene3D" id="1.10.10.10">
    <property type="entry name" value="Winged helix-like DNA-binding domain superfamily/Winged helix DNA-binding domain"/>
    <property type="match status" value="1"/>
</dbReference>
<dbReference type="InterPro" id="IPR036217">
    <property type="entry name" value="MethylDNA_cys_MeTrfase_DNAb"/>
</dbReference>
<gene>
    <name evidence="8" type="ORF">A3A60_04525</name>
</gene>
<dbReference type="GO" id="GO:0006281">
    <property type="term" value="P:DNA repair"/>
    <property type="evidence" value="ECO:0007669"/>
    <property type="project" value="UniProtKB-KW"/>
</dbReference>
<dbReference type="PROSITE" id="PS00374">
    <property type="entry name" value="MGMT"/>
    <property type="match status" value="1"/>
</dbReference>
<dbReference type="AlphaFoldDB" id="A0A1F5HX37"/>
<evidence type="ECO:0000313" key="8">
    <source>
        <dbReference type="EMBL" id="OGE08721.1"/>
    </source>
</evidence>